<dbReference type="Gene3D" id="3.60.10.10">
    <property type="entry name" value="Endonuclease/exonuclease/phosphatase"/>
    <property type="match status" value="1"/>
</dbReference>
<sequence length="926" mass="105737">MDGTLGTSVSRLDSVALCIEKLLESSVARDVTQTSTQVTLIIESGGSKSLQAPQVTKAVSLFKDNIKRVEGGSFRYLTKEIDVEAFIKKFDGVYNGSGFKFDEAACGEQLQKSLEHTCAVDLKRRYPASAKRSAIYWWNDELATFRSETLRASRRAQRVVAARKVDAEVLVTEFKDVRRRLKRAIGRSKAESWKGFCATLDQDPWGRPYRVVRKRMMRSAPIELLGRDKVEGILDDLCSFDQSRGDELRPPTQEEISILPGEEGEFGIEEADMRIAVGKCDPRKAAGVDGIPGTVMRLLAEQRPSVLLTVLKGINIGGKIPAVWKETRLVLILKPGKESGPSSAYRPISILPVLSKVWEHTLKMLIERSIGQDPFHRDQYDFRRKRGTLEALDRTVAVAEECRRTGLVCILVALDVKNVFNALRRERIMEEIRRRRLPGRLQEELETIYLRGEYWYTVGTCMRGAGSARPGEGYRSSRRRSDGSTQVCEKAERFLGVIRHLFPNVGGPNDLVRRLYYGVWESVVVYGAPIWASFLGRETNRTIMRRAQGAALIRTSTAYHTVSHGALCVPTGSMPIYIKAWLRWKQYGVKRRIKESPEEAAHAEQEEMKVLEIEAEDRWRLEWALHSPYNSTRRLDRKESHTSCWDCGAVMDDAEHVLFWCPRWTEERTEFEVEIGEDFKLENRVVEKMAAEQRLWNRAQRSALISTSTAYRTVSHAALCVLTGTMPIHIRVRWRGRIYEVRKKLARPDLGGPDVLLNELHLYEEEAAEEWRREWTKSNANNWTRRLIEDAATFRKRKRNIDHYTMQLLTGHGIFNTYRGRRSIQLRTVYTSYWCNNTVGDAPLWVTLFNGRHAARETLVSKEGLVGIKVEDTMCISGYCSPNASKQEFDGYIGELEVVIRDSRRRAPKLLVAGDFNAKSMTWGGR</sequence>
<dbReference type="Proteomes" id="UP000515164">
    <property type="component" value="Unplaced"/>
</dbReference>
<accession>A0A6P8NF94</accession>
<dbReference type="GeneID" id="117212527"/>
<protein>
    <submittedName>
        <fullName evidence="4">Uncharacterized protein LOC117212527</fullName>
    </submittedName>
</protein>
<dbReference type="RefSeq" id="XP_033313307.1">
    <property type="nucleotide sequence ID" value="XM_033457416.1"/>
</dbReference>
<evidence type="ECO:0000259" key="2">
    <source>
        <dbReference type="Pfam" id="PF00078"/>
    </source>
</evidence>
<dbReference type="InterPro" id="IPR036691">
    <property type="entry name" value="Endo/exonu/phosph_ase_sf"/>
</dbReference>
<dbReference type="Pfam" id="PF00078">
    <property type="entry name" value="RVT_1"/>
    <property type="match status" value="1"/>
</dbReference>
<feature type="domain" description="Reverse transcriptase" evidence="2">
    <location>
        <begin position="336"/>
        <end position="440"/>
    </location>
</feature>
<name>A0A6P8NF94_9HYME</name>
<feature type="region of interest" description="Disordered" evidence="1">
    <location>
        <begin position="465"/>
        <end position="484"/>
    </location>
</feature>
<gene>
    <name evidence="4" type="primary">LOC117212527</name>
</gene>
<evidence type="ECO:0000313" key="3">
    <source>
        <dbReference type="Proteomes" id="UP000515164"/>
    </source>
</evidence>
<keyword evidence="3" id="KW-1185">Reference proteome</keyword>
<dbReference type="InterPro" id="IPR000477">
    <property type="entry name" value="RT_dom"/>
</dbReference>
<dbReference type="SUPFAM" id="SSF56219">
    <property type="entry name" value="DNase I-like"/>
    <property type="match status" value="1"/>
</dbReference>
<reference evidence="4" key="1">
    <citation type="submission" date="2025-08" db="UniProtKB">
        <authorList>
            <consortium name="RefSeq"/>
        </authorList>
    </citation>
    <scope>IDENTIFICATION</scope>
    <source>
        <tissue evidence="4">Muscle</tissue>
    </source>
</reference>
<evidence type="ECO:0000313" key="4">
    <source>
        <dbReference type="RefSeq" id="XP_033313307.1"/>
    </source>
</evidence>
<organism evidence="3 4">
    <name type="scientific">Bombus bifarius</name>
    <dbReference type="NCBI Taxonomy" id="103933"/>
    <lineage>
        <taxon>Eukaryota</taxon>
        <taxon>Metazoa</taxon>
        <taxon>Ecdysozoa</taxon>
        <taxon>Arthropoda</taxon>
        <taxon>Hexapoda</taxon>
        <taxon>Insecta</taxon>
        <taxon>Pterygota</taxon>
        <taxon>Neoptera</taxon>
        <taxon>Endopterygota</taxon>
        <taxon>Hymenoptera</taxon>
        <taxon>Apocrita</taxon>
        <taxon>Aculeata</taxon>
        <taxon>Apoidea</taxon>
        <taxon>Anthophila</taxon>
        <taxon>Apidae</taxon>
        <taxon>Bombus</taxon>
        <taxon>Pyrobombus</taxon>
    </lineage>
</organism>
<dbReference type="KEGG" id="bbif:117212527"/>
<proteinExistence type="predicted"/>
<evidence type="ECO:0000256" key="1">
    <source>
        <dbReference type="SAM" id="MobiDB-lite"/>
    </source>
</evidence>
<dbReference type="PANTHER" id="PTHR19446">
    <property type="entry name" value="REVERSE TRANSCRIPTASES"/>
    <property type="match status" value="1"/>
</dbReference>
<dbReference type="AlphaFoldDB" id="A0A6P8NF94"/>